<dbReference type="AlphaFoldDB" id="A0A197KEM1"/>
<keyword evidence="1" id="KW-0812">Transmembrane</keyword>
<keyword evidence="1" id="KW-0472">Membrane</keyword>
<evidence type="ECO:0000256" key="1">
    <source>
        <dbReference type="SAM" id="Phobius"/>
    </source>
</evidence>
<accession>A0A197KEM1</accession>
<reference evidence="2 3" key="1">
    <citation type="submission" date="2016-05" db="EMBL/GenBank/DDBJ databases">
        <title>Genome sequencing reveals origins of a unique bacterial endosymbiosis in the earliest lineages of terrestrial Fungi.</title>
        <authorList>
            <consortium name="DOE Joint Genome Institute"/>
            <person name="Uehling J."/>
            <person name="Gryganskyi A."/>
            <person name="Hameed K."/>
            <person name="Tschaplinski T."/>
            <person name="Misztal P."/>
            <person name="Wu S."/>
            <person name="Desiro A."/>
            <person name="Vande Pol N."/>
            <person name="Du Z.-Y."/>
            <person name="Zienkiewicz A."/>
            <person name="Zienkiewicz K."/>
            <person name="Morin E."/>
            <person name="Tisserant E."/>
            <person name="Splivallo R."/>
            <person name="Hainaut M."/>
            <person name="Henrissat B."/>
            <person name="Ohm R."/>
            <person name="Kuo A."/>
            <person name="Yan J."/>
            <person name="Lipzen A."/>
            <person name="Nolan M."/>
            <person name="Labutti K."/>
            <person name="Barry K."/>
            <person name="Goldstein A."/>
            <person name="Labbe J."/>
            <person name="Schadt C."/>
            <person name="Tuskan G."/>
            <person name="Grigoriev I."/>
            <person name="Martin F."/>
            <person name="Vilgalys R."/>
            <person name="Bonito G."/>
        </authorList>
    </citation>
    <scope>NUCLEOTIDE SEQUENCE [LARGE SCALE GENOMIC DNA]</scope>
    <source>
        <strain evidence="2 3">AG-77</strain>
    </source>
</reference>
<feature type="non-terminal residue" evidence="2">
    <location>
        <position position="1"/>
    </location>
</feature>
<keyword evidence="1" id="KW-1133">Transmembrane helix</keyword>
<dbReference type="EMBL" id="KV442016">
    <property type="protein sequence ID" value="OAQ34834.1"/>
    <property type="molecule type" value="Genomic_DNA"/>
</dbReference>
<evidence type="ECO:0000313" key="2">
    <source>
        <dbReference type="EMBL" id="OAQ34834.1"/>
    </source>
</evidence>
<proteinExistence type="predicted"/>
<sequence>RREKCVCTLTHDVLILLPLWLSGDLVNVSEGKRTHVGLLLLGCSFFLLCECVLLSAGAGQDGAGGVFRVQHLRRAPFSCRKIAFGVVRTGSCAGLDDARFSDREFVSRIRFSAVVVVVMNVSFLDRFGLFGDLLRLTQGPWNHIAIVADVGIGIGVDAGRDWCGGGERDDNGDHDHGREGE</sequence>
<dbReference type="Proteomes" id="UP000078512">
    <property type="component" value="Unassembled WGS sequence"/>
</dbReference>
<evidence type="ECO:0000313" key="3">
    <source>
        <dbReference type="Proteomes" id="UP000078512"/>
    </source>
</evidence>
<organism evidence="2 3">
    <name type="scientific">Linnemannia elongata AG-77</name>
    <dbReference type="NCBI Taxonomy" id="1314771"/>
    <lineage>
        <taxon>Eukaryota</taxon>
        <taxon>Fungi</taxon>
        <taxon>Fungi incertae sedis</taxon>
        <taxon>Mucoromycota</taxon>
        <taxon>Mortierellomycotina</taxon>
        <taxon>Mortierellomycetes</taxon>
        <taxon>Mortierellales</taxon>
        <taxon>Mortierellaceae</taxon>
        <taxon>Linnemannia</taxon>
    </lineage>
</organism>
<keyword evidence="3" id="KW-1185">Reference proteome</keyword>
<protein>
    <submittedName>
        <fullName evidence="2">Uncharacterized protein</fullName>
    </submittedName>
</protein>
<gene>
    <name evidence="2" type="ORF">K457DRAFT_1896668</name>
</gene>
<feature type="transmembrane region" description="Helical" evidence="1">
    <location>
        <begin position="38"/>
        <end position="58"/>
    </location>
</feature>
<name>A0A197KEM1_9FUNG</name>